<name>A0ACC1Z2S7_MELAZ</name>
<organism evidence="1 2">
    <name type="scientific">Melia azedarach</name>
    <name type="common">Chinaberry tree</name>
    <dbReference type="NCBI Taxonomy" id="155640"/>
    <lineage>
        <taxon>Eukaryota</taxon>
        <taxon>Viridiplantae</taxon>
        <taxon>Streptophyta</taxon>
        <taxon>Embryophyta</taxon>
        <taxon>Tracheophyta</taxon>
        <taxon>Spermatophyta</taxon>
        <taxon>Magnoliopsida</taxon>
        <taxon>eudicotyledons</taxon>
        <taxon>Gunneridae</taxon>
        <taxon>Pentapetalae</taxon>
        <taxon>rosids</taxon>
        <taxon>malvids</taxon>
        <taxon>Sapindales</taxon>
        <taxon>Meliaceae</taxon>
        <taxon>Melia</taxon>
    </lineage>
</organism>
<proteinExistence type="predicted"/>
<keyword evidence="2" id="KW-1185">Reference proteome</keyword>
<sequence length="195" mass="21589">MENPEQTAHNNYARELIDVHQKALDDIVNVNSLFTIAVFVGLSFAAPHQRSLENREECNPDPEMAKRLILYEVTSFACFLLSSLGAKALKVLLNLKIIKKKLKPIPKFQSAFKILLSDTWRRFLLALSIVSSFVGVVLLMLSMIEVIQIRVGKLGCGSYYAMQSVGILCAVVLTALLLYAPSMVYAVIATATDLP</sequence>
<comment type="caution">
    <text evidence="1">The sequence shown here is derived from an EMBL/GenBank/DDBJ whole genome shotgun (WGS) entry which is preliminary data.</text>
</comment>
<reference evidence="1 2" key="1">
    <citation type="journal article" date="2023" name="Science">
        <title>Complex scaffold remodeling in plant triterpene biosynthesis.</title>
        <authorList>
            <person name="De La Pena R."/>
            <person name="Hodgson H."/>
            <person name="Liu J.C."/>
            <person name="Stephenson M.J."/>
            <person name="Martin A.C."/>
            <person name="Owen C."/>
            <person name="Harkess A."/>
            <person name="Leebens-Mack J."/>
            <person name="Jimenez L.E."/>
            <person name="Osbourn A."/>
            <person name="Sattely E.S."/>
        </authorList>
    </citation>
    <scope>NUCLEOTIDE SEQUENCE [LARGE SCALE GENOMIC DNA]</scope>
    <source>
        <strain evidence="2">cv. JPN11</strain>
        <tissue evidence="1">Leaf</tissue>
    </source>
</reference>
<gene>
    <name evidence="1" type="ORF">OWV82_003003</name>
</gene>
<dbReference type="Proteomes" id="UP001164539">
    <property type="component" value="Chromosome 1"/>
</dbReference>
<dbReference type="EMBL" id="CM051394">
    <property type="protein sequence ID" value="KAJ4730360.1"/>
    <property type="molecule type" value="Genomic_DNA"/>
</dbReference>
<accession>A0ACC1Z2S7</accession>
<protein>
    <submittedName>
        <fullName evidence="1">Maternal effect embryo arrest 60</fullName>
    </submittedName>
</protein>
<evidence type="ECO:0000313" key="1">
    <source>
        <dbReference type="EMBL" id="KAJ4730360.1"/>
    </source>
</evidence>
<evidence type="ECO:0000313" key="2">
    <source>
        <dbReference type="Proteomes" id="UP001164539"/>
    </source>
</evidence>